<accession>W4LAF0</accession>
<organism evidence="2 3">
    <name type="scientific">Entotheonella factor</name>
    <dbReference type="NCBI Taxonomy" id="1429438"/>
    <lineage>
        <taxon>Bacteria</taxon>
        <taxon>Pseudomonadati</taxon>
        <taxon>Nitrospinota/Tectimicrobiota group</taxon>
        <taxon>Candidatus Tectimicrobiota</taxon>
        <taxon>Candidatus Entotheonellia</taxon>
        <taxon>Candidatus Entotheonellales</taxon>
        <taxon>Candidatus Entotheonellaceae</taxon>
        <taxon>Candidatus Entotheonella</taxon>
    </lineage>
</organism>
<name>W4LAF0_ENTF1</name>
<protein>
    <recommendedName>
        <fullName evidence="1">AAA+ ATPase domain-containing protein</fullName>
    </recommendedName>
</protein>
<dbReference type="Pfam" id="PF00931">
    <property type="entry name" value="NB-ARC"/>
    <property type="match status" value="1"/>
</dbReference>
<keyword evidence="3" id="KW-1185">Reference proteome</keyword>
<dbReference type="SUPFAM" id="SSF52540">
    <property type="entry name" value="P-loop containing nucleoside triphosphate hydrolases"/>
    <property type="match status" value="1"/>
</dbReference>
<dbReference type="PRINTS" id="PR00364">
    <property type="entry name" value="DISEASERSIST"/>
</dbReference>
<sequence>MHPLQLFQWINYIYETAPWEWVFSGIGVFIISWSGRLLYRKRQRQDVTTVDSSALADQVISLYQQQLTSSGQREQSEILRILPAVDITYFTGREPELSQLSSLIFNDSHQSIIGLWGGPGVGKSALARHFAEEHTEQFPDGIIGLDARGKDANRLASDFAALISEPIDAESELEPSAIMQSRFARRRSLLIIDNAERADIRTLIPGGHCTMLVTTRDRDLLDHIGLRHEAQIRLSPFASNESLVFLQNLVGPQAVHDEEDAACELASLVGHLPLALRIAGASVRSQFLTNHPFIRYVTDLRNEQNRLQHLSWRDADELNILPVFRLSLVHLADGEHRTFACLAACVESGFNLETAAVTAAIDEKTAASHLSRLINLALLNVAPESRRFRFHPLIRLFAQHEAENELDVWDEARKRHASFFTGYVYEHQTLSQQSARDLEAEQDALLQTARWKIEHHDLDTVFWDGVCHLLESQGHWEVGIELMQ</sequence>
<dbReference type="InterPro" id="IPR003593">
    <property type="entry name" value="AAA+_ATPase"/>
</dbReference>
<reference evidence="2 3" key="1">
    <citation type="journal article" date="2014" name="Nature">
        <title>An environmental bacterial taxon with a large and distinct metabolic repertoire.</title>
        <authorList>
            <person name="Wilson M.C."/>
            <person name="Mori T."/>
            <person name="Ruckert C."/>
            <person name="Uria A.R."/>
            <person name="Helf M.J."/>
            <person name="Takada K."/>
            <person name="Gernert C."/>
            <person name="Steffens U.A."/>
            <person name="Heycke N."/>
            <person name="Schmitt S."/>
            <person name="Rinke C."/>
            <person name="Helfrich E.J."/>
            <person name="Brachmann A.O."/>
            <person name="Gurgui C."/>
            <person name="Wakimoto T."/>
            <person name="Kracht M."/>
            <person name="Crusemann M."/>
            <person name="Hentschel U."/>
            <person name="Abe I."/>
            <person name="Matsunaga S."/>
            <person name="Kalinowski J."/>
            <person name="Takeyama H."/>
            <person name="Piel J."/>
        </authorList>
    </citation>
    <scope>NUCLEOTIDE SEQUENCE [LARGE SCALE GENOMIC DNA]</scope>
    <source>
        <strain evidence="3">TSY1</strain>
    </source>
</reference>
<dbReference type="Proteomes" id="UP000019141">
    <property type="component" value="Unassembled WGS sequence"/>
</dbReference>
<dbReference type="InterPro" id="IPR002182">
    <property type="entry name" value="NB-ARC"/>
</dbReference>
<evidence type="ECO:0000313" key="2">
    <source>
        <dbReference type="EMBL" id="ETW94690.1"/>
    </source>
</evidence>
<dbReference type="Gene3D" id="3.40.50.300">
    <property type="entry name" value="P-loop containing nucleotide triphosphate hydrolases"/>
    <property type="match status" value="1"/>
</dbReference>
<dbReference type="PANTHER" id="PTHR47691:SF3">
    <property type="entry name" value="HTH-TYPE TRANSCRIPTIONAL REGULATOR RV0890C-RELATED"/>
    <property type="match status" value="1"/>
</dbReference>
<gene>
    <name evidence="2" type="ORF">ETSY1_33750</name>
</gene>
<dbReference type="AlphaFoldDB" id="W4LAF0"/>
<feature type="domain" description="AAA+ ATPase" evidence="1">
    <location>
        <begin position="109"/>
        <end position="236"/>
    </location>
</feature>
<evidence type="ECO:0000259" key="1">
    <source>
        <dbReference type="SMART" id="SM00382"/>
    </source>
</evidence>
<feature type="non-terminal residue" evidence="2">
    <location>
        <position position="484"/>
    </location>
</feature>
<proteinExistence type="predicted"/>
<dbReference type="GO" id="GO:0043531">
    <property type="term" value="F:ADP binding"/>
    <property type="evidence" value="ECO:0007669"/>
    <property type="project" value="InterPro"/>
</dbReference>
<comment type="caution">
    <text evidence="2">The sequence shown here is derived from an EMBL/GenBank/DDBJ whole genome shotgun (WGS) entry which is preliminary data.</text>
</comment>
<evidence type="ECO:0000313" key="3">
    <source>
        <dbReference type="Proteomes" id="UP000019141"/>
    </source>
</evidence>
<dbReference type="EMBL" id="AZHW01001024">
    <property type="protein sequence ID" value="ETW94690.1"/>
    <property type="molecule type" value="Genomic_DNA"/>
</dbReference>
<dbReference type="PANTHER" id="PTHR47691">
    <property type="entry name" value="REGULATOR-RELATED"/>
    <property type="match status" value="1"/>
</dbReference>
<dbReference type="SMART" id="SM00382">
    <property type="entry name" value="AAA"/>
    <property type="match status" value="1"/>
</dbReference>
<dbReference type="InterPro" id="IPR027417">
    <property type="entry name" value="P-loop_NTPase"/>
</dbReference>
<dbReference type="HOGENOM" id="CLU_564452_0_0_7"/>